<evidence type="ECO:0000313" key="4">
    <source>
        <dbReference type="Proteomes" id="UP000319342"/>
    </source>
</evidence>
<keyword evidence="2" id="KW-0812">Transmembrane</keyword>
<feature type="transmembrane region" description="Helical" evidence="2">
    <location>
        <begin position="6"/>
        <end position="24"/>
    </location>
</feature>
<evidence type="ECO:0008006" key="5">
    <source>
        <dbReference type="Google" id="ProtNLM"/>
    </source>
</evidence>
<evidence type="ECO:0000313" key="3">
    <source>
        <dbReference type="EMBL" id="QDU85130.1"/>
    </source>
</evidence>
<proteinExistence type="predicted"/>
<dbReference type="Proteomes" id="UP000319342">
    <property type="component" value="Chromosome"/>
</dbReference>
<evidence type="ECO:0000256" key="1">
    <source>
        <dbReference type="SAM" id="MobiDB-lite"/>
    </source>
</evidence>
<name>A0A518D0Z8_9BACT</name>
<accession>A0A518D0Z8</accession>
<feature type="transmembrane region" description="Helical" evidence="2">
    <location>
        <begin position="59"/>
        <end position="76"/>
    </location>
</feature>
<feature type="region of interest" description="Disordered" evidence="1">
    <location>
        <begin position="379"/>
        <end position="398"/>
    </location>
</feature>
<dbReference type="EMBL" id="CP036290">
    <property type="protein sequence ID" value="QDU85130.1"/>
    <property type="molecule type" value="Genomic_DNA"/>
</dbReference>
<keyword evidence="4" id="KW-1185">Reference proteome</keyword>
<dbReference type="AlphaFoldDB" id="A0A518D0Z8"/>
<keyword evidence="2" id="KW-1133">Transmembrane helix</keyword>
<gene>
    <name evidence="3" type="ORF">Pla163_22560</name>
</gene>
<sequence length="427" mass="44458">MEFAAPTLLVLLVVPGIVLALAFAPRRPVRALTGTLALWRRAARGEALSGSRRRFGPPLWLLVAVVGLVAWAVALADPRGPAHEREEWLVLVDRRPRMLLAHESGETRLFVALEAARARLFEERGDVRVRWRSPGLEDLVTRASDPAPSARYAAAPAAARPPDFEAHDGPGVLWLSCDAPERAGASDAESTSTGAGFVASGGAEVPGFVAAGAVTWTFWESGAFSEREAPTGTGTVVIGADVPELVADFARVFARTRGLEPVAAAPAGAESNAAVRLVVERAPGGAPLVDGVALVDPDGRRIGLLDDGRALGVDAGAVGIVAVRAVEPASGRTEPVTALADGHLRVAPGVWRAPDPEALALGLGALLDRALAPDPRLVPVAGRRDQGPTRAQLGASPEPLPTRFELRAPLALVAAAAFALAAVLRRR</sequence>
<evidence type="ECO:0000256" key="2">
    <source>
        <dbReference type="SAM" id="Phobius"/>
    </source>
</evidence>
<keyword evidence="2" id="KW-0472">Membrane</keyword>
<organism evidence="3 4">
    <name type="scientific">Rohdeia mirabilis</name>
    <dbReference type="NCBI Taxonomy" id="2528008"/>
    <lineage>
        <taxon>Bacteria</taxon>
        <taxon>Pseudomonadati</taxon>
        <taxon>Planctomycetota</taxon>
        <taxon>Planctomycetia</taxon>
        <taxon>Planctomycetia incertae sedis</taxon>
        <taxon>Rohdeia</taxon>
    </lineage>
</organism>
<reference evidence="3 4" key="1">
    <citation type="submission" date="2019-02" db="EMBL/GenBank/DDBJ databases">
        <title>Deep-cultivation of Planctomycetes and their phenomic and genomic characterization uncovers novel biology.</title>
        <authorList>
            <person name="Wiegand S."/>
            <person name="Jogler M."/>
            <person name="Boedeker C."/>
            <person name="Pinto D."/>
            <person name="Vollmers J."/>
            <person name="Rivas-Marin E."/>
            <person name="Kohn T."/>
            <person name="Peeters S.H."/>
            <person name="Heuer A."/>
            <person name="Rast P."/>
            <person name="Oberbeckmann S."/>
            <person name="Bunk B."/>
            <person name="Jeske O."/>
            <person name="Meyerdierks A."/>
            <person name="Storesund J.E."/>
            <person name="Kallscheuer N."/>
            <person name="Luecker S."/>
            <person name="Lage O.M."/>
            <person name="Pohl T."/>
            <person name="Merkel B.J."/>
            <person name="Hornburger P."/>
            <person name="Mueller R.-W."/>
            <person name="Bruemmer F."/>
            <person name="Labrenz M."/>
            <person name="Spormann A.M."/>
            <person name="Op den Camp H."/>
            <person name="Overmann J."/>
            <person name="Amann R."/>
            <person name="Jetten M.S.M."/>
            <person name="Mascher T."/>
            <person name="Medema M.H."/>
            <person name="Devos D.P."/>
            <person name="Kaster A.-K."/>
            <person name="Ovreas L."/>
            <person name="Rohde M."/>
            <person name="Galperin M.Y."/>
            <person name="Jogler C."/>
        </authorList>
    </citation>
    <scope>NUCLEOTIDE SEQUENCE [LARGE SCALE GENOMIC DNA]</scope>
    <source>
        <strain evidence="3 4">Pla163</strain>
    </source>
</reference>
<protein>
    <recommendedName>
        <fullName evidence="5">Aerotolerance regulator N-terminal domain-containing protein</fullName>
    </recommendedName>
</protein>
<dbReference type="RefSeq" id="WP_145187913.1">
    <property type="nucleotide sequence ID" value="NZ_CP036290.1"/>
</dbReference>